<evidence type="ECO:0000256" key="8">
    <source>
        <dbReference type="ARBA" id="ARBA00033408"/>
    </source>
</evidence>
<keyword evidence="10" id="KW-0175">Coiled coil</keyword>
<dbReference type="STRING" id="594679.SD28_06270"/>
<dbReference type="PANTHER" id="PTHR11059">
    <property type="entry name" value="DNA REPAIR PROTEIN RECN"/>
    <property type="match status" value="1"/>
</dbReference>
<dbReference type="NCBIfam" id="NF008121">
    <property type="entry name" value="PRK10869.1"/>
    <property type="match status" value="1"/>
</dbReference>
<evidence type="ECO:0000313" key="12">
    <source>
        <dbReference type="EMBL" id="AJC49261.1"/>
    </source>
</evidence>
<protein>
    <recommendedName>
        <fullName evidence="3 9">DNA repair protein RecN</fullName>
    </recommendedName>
    <alternativeName>
        <fullName evidence="8 9">Recombination protein N</fullName>
    </alternativeName>
</protein>
<dbReference type="AlphaFoldDB" id="A0A0A8EAQ7"/>
<evidence type="ECO:0000256" key="2">
    <source>
        <dbReference type="ARBA" id="ARBA00009441"/>
    </source>
</evidence>
<dbReference type="GO" id="GO:0005524">
    <property type="term" value="F:ATP binding"/>
    <property type="evidence" value="ECO:0007669"/>
    <property type="project" value="UniProtKB-KW"/>
</dbReference>
<keyword evidence="13" id="KW-1185">Reference proteome</keyword>
<dbReference type="PIRSF" id="PIRSF003128">
    <property type="entry name" value="RecN"/>
    <property type="match status" value="1"/>
</dbReference>
<dbReference type="InterPro" id="IPR003395">
    <property type="entry name" value="RecF/RecN/SMC_N"/>
</dbReference>
<evidence type="ECO:0000256" key="7">
    <source>
        <dbReference type="ARBA" id="ARBA00023204"/>
    </source>
</evidence>
<dbReference type="Proteomes" id="UP000031104">
    <property type="component" value="Chromosome"/>
</dbReference>
<evidence type="ECO:0000256" key="6">
    <source>
        <dbReference type="ARBA" id="ARBA00022840"/>
    </source>
</evidence>
<comment type="function">
    <text evidence="1 9">May be involved in recombinational repair of damaged DNA.</text>
</comment>
<keyword evidence="7 9" id="KW-0234">DNA repair</keyword>
<dbReference type="HOGENOM" id="CLU_018297_3_1_6"/>
<dbReference type="Pfam" id="PF02463">
    <property type="entry name" value="SMC_N"/>
    <property type="match status" value="1"/>
</dbReference>
<dbReference type="Gene3D" id="3.40.50.300">
    <property type="entry name" value="P-loop containing nucleotide triphosphate hydrolases"/>
    <property type="match status" value="2"/>
</dbReference>
<dbReference type="InterPro" id="IPR004604">
    <property type="entry name" value="DNA_recomb/repair_RecN"/>
</dbReference>
<evidence type="ECO:0000256" key="4">
    <source>
        <dbReference type="ARBA" id="ARBA00022741"/>
    </source>
</evidence>
<keyword evidence="4" id="KW-0547">Nucleotide-binding</keyword>
<dbReference type="NCBIfam" id="TIGR00634">
    <property type="entry name" value="recN"/>
    <property type="match status" value="1"/>
</dbReference>
<evidence type="ECO:0000256" key="10">
    <source>
        <dbReference type="SAM" id="Coils"/>
    </source>
</evidence>
<evidence type="ECO:0000313" key="13">
    <source>
        <dbReference type="Proteomes" id="UP000031104"/>
    </source>
</evidence>
<name>A0A0A8EAQ7_9GAMM</name>
<dbReference type="PANTHER" id="PTHR11059:SF0">
    <property type="entry name" value="DNA REPAIR PROTEIN RECN"/>
    <property type="match status" value="1"/>
</dbReference>
<dbReference type="CDD" id="cd03241">
    <property type="entry name" value="ABC_RecN"/>
    <property type="match status" value="2"/>
</dbReference>
<dbReference type="RefSeq" id="WP_039125153.1">
    <property type="nucleotide sequence ID" value="NZ_CP010427.1"/>
</dbReference>
<comment type="similarity">
    <text evidence="2 9">Belongs to the RecN family.</text>
</comment>
<feature type="coiled-coil region" evidence="10">
    <location>
        <begin position="238"/>
        <end position="298"/>
    </location>
</feature>
<feature type="coiled-coil region" evidence="10">
    <location>
        <begin position="166"/>
        <end position="193"/>
    </location>
</feature>
<evidence type="ECO:0000256" key="5">
    <source>
        <dbReference type="ARBA" id="ARBA00022763"/>
    </source>
</evidence>
<sequence length="549" mass="61952">MLLHLSIKNFAIIKSTEIDFREGMTVLTGETGAGKSILLDALSFVLGARLEKTFLNDDTTTEVSATFCIKGNQKVKKMFEELFIENDNGECTFRRVVNKSKQSRLFVNGSVAKASDVKKISDKLINIYSQNSHQDLLDSKAQLSLLDSFVNNDELVGKVTKAFYGLQKIDLQVRELKEVIDNQNSQRELLEYKLRELISLKLRENEFEELSLRQKNLSNVEQISYSLNYVNSILYDNDQNIITMLAELEKEVSKLEDESFSNLQELITQTKVYAQESYEEAQNKLEFLEQDPEELAKVEQRMGEIYDFARKHKVEPSYLYEHIIELQAELDSFSQENSRLGTLIEEKQKLEKIYEESAKALTQARQKAAKDFSTQVEKNIRSLNIPKGSFVAEVLSSEIKTAKGLDACEFKINFNLGEQLAPVKKVASGGELSRIGLSIQAVSAAKRSYPTLVFDEVDVGISGATAEIVGRLLKKLSEKLQVLCITHQAQVAAQGDMHLHVSKKYLKDVTESKIIELTVEQRIQEIAKIAGGVDISENTLKHAKELLGL</sequence>
<dbReference type="KEGG" id="fgu:SD28_06270"/>
<reference evidence="12 13" key="1">
    <citation type="submission" date="2014-12" db="EMBL/GenBank/DDBJ databases">
        <title>Complete genome sequence of Francisella guanzhouensis strain 08HL01032 isolated from air-conditioning system in China.</title>
        <authorList>
            <person name="Svensson D."/>
            <person name="Ohrman C."/>
            <person name="Backman S."/>
            <person name="Karlsson E."/>
            <person name="Nilsson E."/>
            <person name="Bystrom M."/>
            <person name="Larkeryd A."/>
            <person name="Stenberg P."/>
            <person name="Scholtz H.C."/>
            <person name="Forsman M."/>
            <person name="Sjodin A."/>
        </authorList>
    </citation>
    <scope>NUCLEOTIDE SEQUENCE [LARGE SCALE GENOMIC DNA]</scope>
    <source>
        <strain evidence="12 13">08HL01032</strain>
    </source>
</reference>
<feature type="domain" description="RecF/RecN/SMC N-terminal" evidence="11">
    <location>
        <begin position="2"/>
        <end position="503"/>
    </location>
</feature>
<evidence type="ECO:0000259" key="11">
    <source>
        <dbReference type="Pfam" id="PF02463"/>
    </source>
</evidence>
<organism evidence="12 13">
    <name type="scientific">Allofrancisella guangzhouensis</name>
    <dbReference type="NCBI Taxonomy" id="594679"/>
    <lineage>
        <taxon>Bacteria</taxon>
        <taxon>Pseudomonadati</taxon>
        <taxon>Pseudomonadota</taxon>
        <taxon>Gammaproteobacteria</taxon>
        <taxon>Thiotrichales</taxon>
        <taxon>Francisellaceae</taxon>
        <taxon>Allofrancisella</taxon>
    </lineage>
</organism>
<evidence type="ECO:0000256" key="1">
    <source>
        <dbReference type="ARBA" id="ARBA00003618"/>
    </source>
</evidence>
<keyword evidence="5 9" id="KW-0227">DNA damage</keyword>
<dbReference type="EMBL" id="CP010427">
    <property type="protein sequence ID" value="AJC49261.1"/>
    <property type="molecule type" value="Genomic_DNA"/>
</dbReference>
<dbReference type="InterPro" id="IPR027417">
    <property type="entry name" value="P-loop_NTPase"/>
</dbReference>
<dbReference type="SUPFAM" id="SSF52540">
    <property type="entry name" value="P-loop containing nucleoside triphosphate hydrolases"/>
    <property type="match status" value="2"/>
</dbReference>
<accession>A0A0A8EAQ7</accession>
<dbReference type="GO" id="GO:0006281">
    <property type="term" value="P:DNA repair"/>
    <property type="evidence" value="ECO:0007669"/>
    <property type="project" value="UniProtKB-KW"/>
</dbReference>
<dbReference type="GO" id="GO:0009432">
    <property type="term" value="P:SOS response"/>
    <property type="evidence" value="ECO:0007669"/>
    <property type="project" value="TreeGrafter"/>
</dbReference>
<keyword evidence="6" id="KW-0067">ATP-binding</keyword>
<gene>
    <name evidence="12" type="ORF">SD28_06270</name>
</gene>
<proteinExistence type="inferred from homology"/>
<dbReference type="GO" id="GO:0006310">
    <property type="term" value="P:DNA recombination"/>
    <property type="evidence" value="ECO:0007669"/>
    <property type="project" value="InterPro"/>
</dbReference>
<dbReference type="GO" id="GO:0043590">
    <property type="term" value="C:bacterial nucleoid"/>
    <property type="evidence" value="ECO:0007669"/>
    <property type="project" value="TreeGrafter"/>
</dbReference>
<dbReference type="OrthoDB" id="9806954at2"/>
<evidence type="ECO:0000256" key="3">
    <source>
        <dbReference type="ARBA" id="ARBA00021315"/>
    </source>
</evidence>
<evidence type="ECO:0000256" key="9">
    <source>
        <dbReference type="PIRNR" id="PIRNR003128"/>
    </source>
</evidence>